<feature type="non-terminal residue" evidence="2">
    <location>
        <position position="1"/>
    </location>
</feature>
<dbReference type="GO" id="GO:0004029">
    <property type="term" value="F:aldehyde dehydrogenase (NAD+) activity"/>
    <property type="evidence" value="ECO:0007669"/>
    <property type="project" value="UniProtKB-EC"/>
</dbReference>
<feature type="compositionally biased region" description="Basic and acidic residues" evidence="1">
    <location>
        <begin position="65"/>
        <end position="77"/>
    </location>
</feature>
<sequence>ISGRASGHRRDLRAGRGGHPVPHRGRGDRDRQRHDLRPCGLGVDPRRREGAAHGARHRGPQPLGELEHRGPGRDAVRRLQAVRLRARARAPRDRRVHRGQDHLLQHGGM</sequence>
<keyword evidence="2" id="KW-0560">Oxidoreductase</keyword>
<dbReference type="AlphaFoldDB" id="A0A6J4U079"/>
<feature type="non-terminal residue" evidence="2">
    <location>
        <position position="109"/>
    </location>
</feature>
<protein>
    <submittedName>
        <fullName evidence="2">Aldehyde dehydrogenase</fullName>
        <ecNumber evidence="2">1.2.1.3</ecNumber>
    </submittedName>
</protein>
<reference evidence="2" key="1">
    <citation type="submission" date="2020-02" db="EMBL/GenBank/DDBJ databases">
        <authorList>
            <person name="Meier V. D."/>
        </authorList>
    </citation>
    <scope>NUCLEOTIDE SEQUENCE</scope>
    <source>
        <strain evidence="2">AVDCRST_MAG85</strain>
    </source>
</reference>
<proteinExistence type="predicted"/>
<gene>
    <name evidence="2" type="ORF">AVDCRST_MAG85-4236</name>
</gene>
<evidence type="ECO:0000313" key="2">
    <source>
        <dbReference type="EMBL" id="CAA9537135.1"/>
    </source>
</evidence>
<feature type="compositionally biased region" description="Basic and acidic residues" evidence="1">
    <location>
        <begin position="25"/>
        <end position="37"/>
    </location>
</feature>
<organism evidence="2">
    <name type="scientific">uncultured Solirubrobacteraceae bacterium</name>
    <dbReference type="NCBI Taxonomy" id="1162706"/>
    <lineage>
        <taxon>Bacteria</taxon>
        <taxon>Bacillati</taxon>
        <taxon>Actinomycetota</taxon>
        <taxon>Thermoleophilia</taxon>
        <taxon>Solirubrobacterales</taxon>
        <taxon>Solirubrobacteraceae</taxon>
        <taxon>environmental samples</taxon>
    </lineage>
</organism>
<accession>A0A6J4U079</accession>
<dbReference type="EMBL" id="CADCVT010000482">
    <property type="protein sequence ID" value="CAA9537135.1"/>
    <property type="molecule type" value="Genomic_DNA"/>
</dbReference>
<evidence type="ECO:0000256" key="1">
    <source>
        <dbReference type="SAM" id="MobiDB-lite"/>
    </source>
</evidence>
<feature type="region of interest" description="Disordered" evidence="1">
    <location>
        <begin position="1"/>
        <end position="109"/>
    </location>
</feature>
<name>A0A6J4U079_9ACTN</name>
<feature type="compositionally biased region" description="Basic and acidic residues" evidence="1">
    <location>
        <begin position="90"/>
        <end position="109"/>
    </location>
</feature>
<dbReference type="EC" id="1.2.1.3" evidence="2"/>